<reference evidence="2" key="1">
    <citation type="submission" date="2016-10" db="EMBL/GenBank/DDBJ databases">
        <authorList>
            <person name="Varghese N."/>
            <person name="Submissions S."/>
        </authorList>
    </citation>
    <scope>NUCLEOTIDE SEQUENCE [LARGE SCALE GENOMIC DNA]</scope>
    <source>
        <strain evidence="2">CGMCC 1.7738</strain>
    </source>
</reference>
<dbReference type="Proteomes" id="UP000199607">
    <property type="component" value="Unassembled WGS sequence"/>
</dbReference>
<gene>
    <name evidence="1" type="ORF">SAMN04487950_2045</name>
</gene>
<name>A0A1I4EEC9_9EURY</name>
<dbReference type="AlphaFoldDB" id="A0A1I4EEC9"/>
<sequence>MELTDELAFEDILDDPPYVVLLSMDGEVIWESNLESCEHLAVSVDSDGEVTITDNTMC</sequence>
<keyword evidence="2" id="KW-1185">Reference proteome</keyword>
<protein>
    <submittedName>
        <fullName evidence="1">Uncharacterized protein</fullName>
    </submittedName>
</protein>
<evidence type="ECO:0000313" key="1">
    <source>
        <dbReference type="EMBL" id="SFL02957.1"/>
    </source>
</evidence>
<proteinExistence type="predicted"/>
<dbReference type="EMBL" id="FOTC01000002">
    <property type="protein sequence ID" value="SFL02957.1"/>
    <property type="molecule type" value="Genomic_DNA"/>
</dbReference>
<evidence type="ECO:0000313" key="2">
    <source>
        <dbReference type="Proteomes" id="UP000199607"/>
    </source>
</evidence>
<accession>A0A1I4EEC9</accession>
<organism evidence="1 2">
    <name type="scientific">Halogranum rubrum</name>
    <dbReference type="NCBI Taxonomy" id="553466"/>
    <lineage>
        <taxon>Archaea</taxon>
        <taxon>Methanobacteriati</taxon>
        <taxon>Methanobacteriota</taxon>
        <taxon>Stenosarchaea group</taxon>
        <taxon>Halobacteria</taxon>
        <taxon>Halobacteriales</taxon>
        <taxon>Haloferacaceae</taxon>
    </lineage>
</organism>